<accession>A0ABQ8Y7U0</accession>
<dbReference type="PANTHER" id="PTHR22847:SF637">
    <property type="entry name" value="WD REPEAT DOMAIN 5B"/>
    <property type="match status" value="1"/>
</dbReference>
<proteinExistence type="predicted"/>
<dbReference type="SUPFAM" id="SSF50729">
    <property type="entry name" value="PH domain-like"/>
    <property type="match status" value="1"/>
</dbReference>
<dbReference type="PROSITE" id="PS50082">
    <property type="entry name" value="WD_REPEATS_2"/>
    <property type="match status" value="7"/>
</dbReference>
<dbReference type="InterPro" id="IPR011993">
    <property type="entry name" value="PH-like_dom_sf"/>
</dbReference>
<dbReference type="Gene3D" id="1.25.40.20">
    <property type="entry name" value="Ankyrin repeat-containing domain"/>
    <property type="match status" value="1"/>
</dbReference>
<dbReference type="SUPFAM" id="SSF63829">
    <property type="entry name" value="Calcium-dependent phosphotriesterase"/>
    <property type="match status" value="1"/>
</dbReference>
<evidence type="ECO:0000313" key="5">
    <source>
        <dbReference type="EMBL" id="KAJ6240861.1"/>
    </source>
</evidence>
<dbReference type="SUPFAM" id="SSF50998">
    <property type="entry name" value="Quinoprotein alcohol dehydrogenase-like"/>
    <property type="match status" value="1"/>
</dbReference>
<dbReference type="InterPro" id="IPR015943">
    <property type="entry name" value="WD40/YVTN_repeat-like_dom_sf"/>
</dbReference>
<dbReference type="InterPro" id="IPR011047">
    <property type="entry name" value="Quinoprotein_ADH-like_sf"/>
</dbReference>
<dbReference type="InterPro" id="IPR019775">
    <property type="entry name" value="WD40_repeat_CS"/>
</dbReference>
<dbReference type="PROSITE" id="PS00678">
    <property type="entry name" value="WD_REPEATS_1"/>
    <property type="match status" value="2"/>
</dbReference>
<feature type="repeat" description="WD" evidence="3">
    <location>
        <begin position="634"/>
        <end position="675"/>
    </location>
</feature>
<dbReference type="InterPro" id="IPR036322">
    <property type="entry name" value="WD40_repeat_dom_sf"/>
</dbReference>
<dbReference type="InterPro" id="IPR001680">
    <property type="entry name" value="WD40_rpt"/>
</dbReference>
<protein>
    <submittedName>
        <fullName evidence="5">Wd40 repeat protein</fullName>
    </submittedName>
</protein>
<sequence length="1285" mass="148922">MIREILKNVGLNGDFIQYNVVNKNSKIRHGSSLITDKENKPTLIESWYNNWKLIQTNSPEDHTPIQKDLSVISRKQGWLMKSRDTKKWKKKFTVLTDIGLSFYESFEHFQKKNRSKGKDCILISYIEKTSLINKKNDNQKEGSFSIKTRSRNYVFNCENKTEAENWVKWINLIINFNKTLSKRYEIAKGLTTGTLTTLLTKNPELQNELINLKKNENIGPFIHCLRIEDYYTLNTLCNLEYDIIESKEFENIDLNNYERQLKNINETKIIIYILETIYDLKKKLKTNITNQWIKIAIDKKEYELIKILAKFGITIKKDEELITKINNLLLELLNEMDNLSILSSLIQLMGVKEIEEYICEEKGMDNNVIYHCIKTLNIEGLIFLLNSGCDVNWHSFIDNSSILHLFTRSNNLDNFEEIIHITKFLINKNIDLTTVNTQGKTVLEDAIENFKNNILKEAIEEEQYGIYDQMNEYFQLLFQNTEISFWEKNIIHLLSQFNFPNFYFSNLMKKEIPKADNQLFDLQYLIENLQSKSNIESFFYKLNDSINPKIQIVISQLKLCKYTLVNNYNNNTKAQLFTQIIGRLCSLFYFNEGILNLIDQIFNDKSVNWLCPLTNSLNLNKFDIEPFFELKQILSVHRLGVTDLVSNSNGSTLISIGKDQKVIFWNLQKFEDYKIYNNHQATINNLCFSEKNNRALTYSIDGEINIWNTWTNQIVGNFNSNNHNINDIDISEMGKFTIFASNKHTIEIWKTLSKKLDKKLTGHNCPINCIKFFNNQLIISGDNNGMIFVWEFETGKLLKKINAFNNKPINNLLIFGNDLDSLYLIVSSCNNDEKNKNKNNNHGENNYNNNNNNDDDNIKIIRLKDGDLISTFNAHKTRINKICISQIKKIAVSCSIDGQVYAWQIQTGRKICTLFNGGLKINTCTFSEKDNSLIIGMENGTIRIYTFNFTINTRIIKKKQLTKTTSQTNVDSTLINDLIDSMRDNYRIGHAKPVNKIAVSPNNKCIVSCGKDSTLKLWNNESFRSFGKMFYSNNAFETQFKSIKSIHFSKNSDFILTGGSSPGTLLYWSIAKKNLQKIYQIHDQDAYITSIQLLKDNETILTGDSLGKIILWNLKSNSIIKQFNQHELKIISLIVFPDERQFISLSKDKSIRIWNIQNNSSQLIKLDHVPNSICLLPDLKNIIIIQNSPQILKYNLTSKDSKLLFTSNSYEKVKDLSLVSDNLIFFVSGCKGILFDLEKNLILSEIILDNYLVSCSSLKKNNDHIIIIGDEAGLVHFLKVMKVKK</sequence>
<evidence type="ECO:0000259" key="4">
    <source>
        <dbReference type="PROSITE" id="PS50003"/>
    </source>
</evidence>
<gene>
    <name evidence="5" type="ORF">M0813_23960</name>
</gene>
<evidence type="ECO:0000256" key="3">
    <source>
        <dbReference type="PROSITE-ProRule" id="PRU00221"/>
    </source>
</evidence>
<feature type="repeat" description="WD" evidence="3">
    <location>
        <begin position="872"/>
        <end position="913"/>
    </location>
</feature>
<feature type="repeat" description="WD" evidence="3">
    <location>
        <begin position="1123"/>
        <end position="1164"/>
    </location>
</feature>
<dbReference type="Proteomes" id="UP001150062">
    <property type="component" value="Unassembled WGS sequence"/>
</dbReference>
<dbReference type="PROSITE" id="PS50003">
    <property type="entry name" value="PH_DOMAIN"/>
    <property type="match status" value="1"/>
</dbReference>
<dbReference type="PANTHER" id="PTHR22847">
    <property type="entry name" value="WD40 REPEAT PROTEIN"/>
    <property type="match status" value="1"/>
</dbReference>
<feature type="repeat" description="WD" evidence="3">
    <location>
        <begin position="760"/>
        <end position="800"/>
    </location>
</feature>
<feature type="domain" description="PH" evidence="4">
    <location>
        <begin position="72"/>
        <end position="175"/>
    </location>
</feature>
<dbReference type="SMART" id="SM00320">
    <property type="entry name" value="WD40"/>
    <property type="match status" value="10"/>
</dbReference>
<dbReference type="SUPFAM" id="SSF50978">
    <property type="entry name" value="WD40 repeat-like"/>
    <property type="match status" value="1"/>
</dbReference>
<dbReference type="Gene3D" id="2.30.29.30">
    <property type="entry name" value="Pleckstrin-homology domain (PH domain)/Phosphotyrosine-binding domain (PTB)"/>
    <property type="match status" value="1"/>
</dbReference>
<feature type="repeat" description="WD" evidence="3">
    <location>
        <begin position="1081"/>
        <end position="1122"/>
    </location>
</feature>
<keyword evidence="2" id="KW-0677">Repeat</keyword>
<reference evidence="5" key="1">
    <citation type="submission" date="2022-08" db="EMBL/GenBank/DDBJ databases">
        <title>Novel sulfate-reducing endosymbionts in the free-living metamonad Anaeramoeba.</title>
        <authorList>
            <person name="Jerlstrom-Hultqvist J."/>
            <person name="Cepicka I."/>
            <person name="Gallot-Lavallee L."/>
            <person name="Salas-Leiva D."/>
            <person name="Curtis B.A."/>
            <person name="Zahonova K."/>
            <person name="Pipaliya S."/>
            <person name="Dacks J."/>
            <person name="Roger A.J."/>
        </authorList>
    </citation>
    <scope>NUCLEOTIDE SEQUENCE</scope>
    <source>
        <strain evidence="5">Schooner1</strain>
    </source>
</reference>
<dbReference type="PROSITE" id="PS50294">
    <property type="entry name" value="WD_REPEATS_REGION"/>
    <property type="match status" value="4"/>
</dbReference>
<evidence type="ECO:0000256" key="1">
    <source>
        <dbReference type="ARBA" id="ARBA00022574"/>
    </source>
</evidence>
<keyword evidence="1 3" id="KW-0853">WD repeat</keyword>
<evidence type="ECO:0000313" key="6">
    <source>
        <dbReference type="Proteomes" id="UP001150062"/>
    </source>
</evidence>
<dbReference type="Pfam" id="PF00169">
    <property type="entry name" value="PH"/>
    <property type="match status" value="1"/>
</dbReference>
<feature type="repeat" description="WD" evidence="3">
    <location>
        <begin position="987"/>
        <end position="1019"/>
    </location>
</feature>
<dbReference type="EMBL" id="JAOAOG010000198">
    <property type="protein sequence ID" value="KAJ6240861.1"/>
    <property type="molecule type" value="Genomic_DNA"/>
</dbReference>
<evidence type="ECO:0000256" key="2">
    <source>
        <dbReference type="ARBA" id="ARBA00022737"/>
    </source>
</evidence>
<name>A0ABQ8Y7U0_9EUKA</name>
<dbReference type="InterPro" id="IPR036770">
    <property type="entry name" value="Ankyrin_rpt-contain_sf"/>
</dbReference>
<dbReference type="InterPro" id="IPR001849">
    <property type="entry name" value="PH_domain"/>
</dbReference>
<dbReference type="Pfam" id="PF00400">
    <property type="entry name" value="WD40"/>
    <property type="match status" value="6"/>
</dbReference>
<dbReference type="SUPFAM" id="SSF48403">
    <property type="entry name" value="Ankyrin repeat"/>
    <property type="match status" value="1"/>
</dbReference>
<comment type="caution">
    <text evidence="5">The sequence shown here is derived from an EMBL/GenBank/DDBJ whole genome shotgun (WGS) entry which is preliminary data.</text>
</comment>
<organism evidence="5 6">
    <name type="scientific">Anaeramoeba flamelloides</name>
    <dbReference type="NCBI Taxonomy" id="1746091"/>
    <lineage>
        <taxon>Eukaryota</taxon>
        <taxon>Metamonada</taxon>
        <taxon>Anaeramoebidae</taxon>
        <taxon>Anaeramoeba</taxon>
    </lineage>
</organism>
<feature type="repeat" description="WD" evidence="3">
    <location>
        <begin position="676"/>
        <end position="717"/>
    </location>
</feature>
<keyword evidence="6" id="KW-1185">Reference proteome</keyword>
<dbReference type="SMART" id="SM00233">
    <property type="entry name" value="PH"/>
    <property type="match status" value="1"/>
</dbReference>
<dbReference type="Gene3D" id="2.130.10.10">
    <property type="entry name" value="YVTN repeat-like/Quinoprotein amine dehydrogenase"/>
    <property type="match status" value="3"/>
</dbReference>